<dbReference type="NCBIfam" id="TIGR03552">
    <property type="entry name" value="F420_cofC"/>
    <property type="match status" value="1"/>
</dbReference>
<protein>
    <submittedName>
        <fullName evidence="5">2-phospho-L-lactate guanylyltransferase</fullName>
        <ecNumber evidence="5">2.7.7.68</ecNumber>
    </submittedName>
</protein>
<dbReference type="InterPro" id="IPR002835">
    <property type="entry name" value="CofC"/>
</dbReference>
<dbReference type="Gene3D" id="3.90.550.10">
    <property type="entry name" value="Spore Coat Polysaccharide Biosynthesis Protein SpsA, Chain A"/>
    <property type="match status" value="1"/>
</dbReference>
<reference evidence="5 6" key="1">
    <citation type="submission" date="2023-01" db="EMBL/GenBank/DDBJ databases">
        <title>Vibrio sp. KJ40-1 sp.nov, isolated from marine algae.</title>
        <authorList>
            <person name="Butt M."/>
            <person name="Kim J.M.J."/>
            <person name="Jeon C.O.C."/>
        </authorList>
    </citation>
    <scope>NUCLEOTIDE SEQUENCE [LARGE SCALE GENOMIC DNA]</scope>
    <source>
        <strain evidence="5 6">KJ40-1</strain>
    </source>
</reference>
<dbReference type="PANTHER" id="PTHR40392">
    <property type="entry name" value="2-PHOSPHO-L-LACTATE GUANYLYLTRANSFERASE"/>
    <property type="match status" value="1"/>
</dbReference>
<dbReference type="GO" id="GO:0043814">
    <property type="term" value="F:phospholactate guanylyltransferase activity"/>
    <property type="evidence" value="ECO:0007669"/>
    <property type="project" value="UniProtKB-EC"/>
</dbReference>
<keyword evidence="3" id="KW-0547">Nucleotide-binding</keyword>
<dbReference type="InterPro" id="IPR029044">
    <property type="entry name" value="Nucleotide-diphossugar_trans"/>
</dbReference>
<dbReference type="PANTHER" id="PTHR40392:SF1">
    <property type="entry name" value="2-PHOSPHO-L-LACTATE GUANYLYLTRANSFERASE"/>
    <property type="match status" value="1"/>
</dbReference>
<evidence type="ECO:0000313" key="5">
    <source>
        <dbReference type="EMBL" id="MDB1124119.1"/>
    </source>
</evidence>
<organism evidence="5 6">
    <name type="scientific">Vibrio algarum</name>
    <dbReference type="NCBI Taxonomy" id="3020714"/>
    <lineage>
        <taxon>Bacteria</taxon>
        <taxon>Pseudomonadati</taxon>
        <taxon>Pseudomonadota</taxon>
        <taxon>Gammaproteobacteria</taxon>
        <taxon>Vibrionales</taxon>
        <taxon>Vibrionaceae</taxon>
        <taxon>Vibrio</taxon>
    </lineage>
</organism>
<dbReference type="Proteomes" id="UP001210678">
    <property type="component" value="Unassembled WGS sequence"/>
</dbReference>
<dbReference type="RefSeq" id="WP_272136109.1">
    <property type="nucleotide sequence ID" value="NZ_JAQLOI010000001.1"/>
</dbReference>
<evidence type="ECO:0000256" key="1">
    <source>
        <dbReference type="ARBA" id="ARBA00022679"/>
    </source>
</evidence>
<evidence type="ECO:0000256" key="4">
    <source>
        <dbReference type="ARBA" id="ARBA00023134"/>
    </source>
</evidence>
<name>A0ABT4YRD9_9VIBR</name>
<evidence type="ECO:0000256" key="3">
    <source>
        <dbReference type="ARBA" id="ARBA00022741"/>
    </source>
</evidence>
<evidence type="ECO:0000313" key="6">
    <source>
        <dbReference type="Proteomes" id="UP001210678"/>
    </source>
</evidence>
<proteinExistence type="predicted"/>
<dbReference type="EC" id="2.7.7.68" evidence="5"/>
<keyword evidence="4" id="KW-0342">GTP-binding</keyword>
<gene>
    <name evidence="5" type="primary">cofC</name>
    <name evidence="5" type="ORF">PGX00_10845</name>
</gene>
<accession>A0ABT4YRD9</accession>
<sequence length="210" mass="22749">MESRLNIVIPMKAPIRSKQRLMGVLTLSQRETLASTLFRATLAFFSENFAHINRLVVTDSEQIARIAKVYGADVLLEAESTGLNRAIGSATDWSLSNGYSHQMVIPADIAKLEVHEVDQILAAAGNNNDVVIALAKDSGTNALLTTPPNAIDFCYGKQSGLAHAQEAHKRSLSVEMLHLPSLSQDIDVPDDLLLVSPSYQTELTVKGALL</sequence>
<keyword evidence="2 5" id="KW-0548">Nucleotidyltransferase</keyword>
<evidence type="ECO:0000256" key="2">
    <source>
        <dbReference type="ARBA" id="ARBA00022695"/>
    </source>
</evidence>
<keyword evidence="6" id="KW-1185">Reference proteome</keyword>
<dbReference type="SUPFAM" id="SSF53448">
    <property type="entry name" value="Nucleotide-diphospho-sugar transferases"/>
    <property type="match status" value="1"/>
</dbReference>
<dbReference type="EMBL" id="JAQLOI010000001">
    <property type="protein sequence ID" value="MDB1124119.1"/>
    <property type="molecule type" value="Genomic_DNA"/>
</dbReference>
<dbReference type="Pfam" id="PF01983">
    <property type="entry name" value="CofC"/>
    <property type="match status" value="1"/>
</dbReference>
<keyword evidence="1 5" id="KW-0808">Transferase</keyword>
<comment type="caution">
    <text evidence="5">The sequence shown here is derived from an EMBL/GenBank/DDBJ whole genome shotgun (WGS) entry which is preliminary data.</text>
</comment>